<dbReference type="Pfam" id="PF23659">
    <property type="entry name" value="UFL1"/>
    <property type="match status" value="1"/>
</dbReference>
<keyword evidence="2" id="KW-0808">Transferase</keyword>
<evidence type="ECO:0000313" key="10">
    <source>
        <dbReference type="Proteomes" id="UP000332933"/>
    </source>
</evidence>
<keyword evidence="10" id="KW-1185">Reference proteome</keyword>
<proteinExistence type="inferred from homology"/>
<dbReference type="GO" id="GO:0005789">
    <property type="term" value="C:endoplasmic reticulum membrane"/>
    <property type="evidence" value="ECO:0007669"/>
    <property type="project" value="TreeGrafter"/>
</dbReference>
<dbReference type="Proteomes" id="UP000332933">
    <property type="component" value="Unassembled WGS sequence"/>
</dbReference>
<protein>
    <submittedName>
        <fullName evidence="9">Aste57867_17056 protein</fullName>
    </submittedName>
</protein>
<dbReference type="GO" id="GO:0034976">
    <property type="term" value="P:response to endoplasmic reticulum stress"/>
    <property type="evidence" value="ECO:0007669"/>
    <property type="project" value="TreeGrafter"/>
</dbReference>
<sequence length="731" mass="79650">MDEILALQRELAAVQEAKETLRLSERNVVDLLLKLQALKKVDLIFTLNAKSVLTPAQLRKEIYDDITAHMGRVSLRDIQTSVNVDMSYVEQYAKEVVETSEGQVKLLGGELLTEWYLDSIMADTNEVLHESGQMTIGELAQQYGFSVDFMRAVVDARLGTSLKAHVHGSVLFTEAYVARQVAQIRGVFSAITRPTFLPEIVASTGLDERLLTQTVADLIQSQELCGSMRGREYVPAAFLDIQRDSILTFFATNGFVPHTLTSQLQVAGRPSDFIRKRFPDCVALDDYVIDASLLLQLEGAVDGLAQDPTWLDARAVLPPGINDANMGMLLSKAMTHVSTKVVVQVGGVFAVSAAFMAQVSDRFQTHAKAEAAHAALLSLHTRPHHVDTTNGPIKGKSKDKAAKKGKSTTIDATDCGICPTRDEQARLLMDWFDHCVDEDDFVDTVLDALQPSIQNTFRDALAKAVASVRRGDSASRHADRTETFEAQFDQVYSHLVVFQKGWGKLNALVKTQQDGLACVEHALLESLALALCVLVLQFVNERDELELPGVFSESPSPAATPSSLSPQHMAILEKKAPSVAPAIQQMWSTAVGGARSLEAFMAHVPVVAEALSMPLRKLDRKKEKALVAAHKESLVRAAQANEADMQHLLGVVCSLVFQTITSLALQLPTSGAIVNAYTSLQAAFQASVPPPALAILDELCAAAHERPGEKPDELVERAIAIGLSKDFAEFR</sequence>
<gene>
    <name evidence="9" type="primary">Aste57867_17056</name>
    <name evidence="8" type="ORF">As57867_016998</name>
    <name evidence="9" type="ORF">ASTE57867_17056</name>
</gene>
<dbReference type="GO" id="GO:1990592">
    <property type="term" value="P:protein K69-linked ufmylation"/>
    <property type="evidence" value="ECO:0007669"/>
    <property type="project" value="TreeGrafter"/>
</dbReference>
<name>A0A485L829_9STRA</name>
<dbReference type="EMBL" id="CAADRA010006042">
    <property type="protein sequence ID" value="VFT93817.1"/>
    <property type="molecule type" value="Genomic_DNA"/>
</dbReference>
<keyword evidence="4" id="KW-0175">Coiled coil</keyword>
<evidence type="ECO:0000313" key="9">
    <source>
        <dbReference type="EMBL" id="VFT93817.1"/>
    </source>
</evidence>
<evidence type="ECO:0000256" key="5">
    <source>
        <dbReference type="SAM" id="MobiDB-lite"/>
    </source>
</evidence>
<dbReference type="InterPro" id="IPR056579">
    <property type="entry name" value="Ufl1_N"/>
</dbReference>
<evidence type="ECO:0000256" key="3">
    <source>
        <dbReference type="ARBA" id="ARBA00022786"/>
    </source>
</evidence>
<evidence type="ECO:0000256" key="4">
    <source>
        <dbReference type="SAM" id="Coils"/>
    </source>
</evidence>
<evidence type="ECO:0000259" key="6">
    <source>
        <dbReference type="Pfam" id="PF09743"/>
    </source>
</evidence>
<dbReference type="InterPro" id="IPR056580">
    <property type="entry name" value="Ufl1_dom"/>
</dbReference>
<dbReference type="GO" id="GO:0061666">
    <property type="term" value="F:UFM1 ligase activity"/>
    <property type="evidence" value="ECO:0007669"/>
    <property type="project" value="InterPro"/>
</dbReference>
<feature type="domain" description="E3 UFM1-protein ligase 1-like" evidence="7">
    <location>
        <begin position="483"/>
        <end position="618"/>
    </location>
</feature>
<evidence type="ECO:0000259" key="7">
    <source>
        <dbReference type="Pfam" id="PF23659"/>
    </source>
</evidence>
<evidence type="ECO:0000313" key="8">
    <source>
        <dbReference type="EMBL" id="KAF0691785.1"/>
    </source>
</evidence>
<dbReference type="OrthoDB" id="10258297at2759"/>
<feature type="coiled-coil region" evidence="4">
    <location>
        <begin position="4"/>
        <end position="34"/>
    </location>
</feature>
<dbReference type="GO" id="GO:0032434">
    <property type="term" value="P:regulation of proteasomal ubiquitin-dependent protein catabolic process"/>
    <property type="evidence" value="ECO:0007669"/>
    <property type="project" value="TreeGrafter"/>
</dbReference>
<reference evidence="9 10" key="1">
    <citation type="submission" date="2019-03" db="EMBL/GenBank/DDBJ databases">
        <authorList>
            <person name="Gaulin E."/>
            <person name="Dumas B."/>
        </authorList>
    </citation>
    <scope>NUCLEOTIDE SEQUENCE [LARGE SCALE GENOMIC DNA]</scope>
    <source>
        <strain evidence="9">CBS 568.67</strain>
    </source>
</reference>
<evidence type="ECO:0000256" key="2">
    <source>
        <dbReference type="ARBA" id="ARBA00022679"/>
    </source>
</evidence>
<dbReference type="InterPro" id="IPR018611">
    <property type="entry name" value="Ufl1"/>
</dbReference>
<dbReference type="PANTHER" id="PTHR31057">
    <property type="entry name" value="E3 UFM1-PROTEIN LIGASE 1"/>
    <property type="match status" value="1"/>
</dbReference>
<dbReference type="EMBL" id="VJMH01006021">
    <property type="protein sequence ID" value="KAF0691785.1"/>
    <property type="molecule type" value="Genomic_DNA"/>
</dbReference>
<dbReference type="AlphaFoldDB" id="A0A485L829"/>
<feature type="region of interest" description="Disordered" evidence="5">
    <location>
        <begin position="385"/>
        <end position="405"/>
    </location>
</feature>
<feature type="domain" description="E3 UFM1-protein ligase 1-like N-terminal" evidence="6">
    <location>
        <begin position="3"/>
        <end position="267"/>
    </location>
</feature>
<keyword evidence="3" id="KW-0833">Ubl conjugation pathway</keyword>
<evidence type="ECO:0000256" key="1">
    <source>
        <dbReference type="ARBA" id="ARBA00010789"/>
    </source>
</evidence>
<accession>A0A485L829</accession>
<comment type="similarity">
    <text evidence="1">Belongs to the UFL1 family.</text>
</comment>
<organism evidence="9 10">
    <name type="scientific">Aphanomyces stellatus</name>
    <dbReference type="NCBI Taxonomy" id="120398"/>
    <lineage>
        <taxon>Eukaryota</taxon>
        <taxon>Sar</taxon>
        <taxon>Stramenopiles</taxon>
        <taxon>Oomycota</taxon>
        <taxon>Saprolegniomycetes</taxon>
        <taxon>Saprolegniales</taxon>
        <taxon>Verrucalvaceae</taxon>
        <taxon>Aphanomyces</taxon>
    </lineage>
</organism>
<dbReference type="Pfam" id="PF09743">
    <property type="entry name" value="E3_UFM1_ligase"/>
    <property type="match status" value="1"/>
</dbReference>
<reference evidence="8" key="2">
    <citation type="submission" date="2019-06" db="EMBL/GenBank/DDBJ databases">
        <title>Genomics analysis of Aphanomyces spp. identifies a new class of oomycete effector associated with host adaptation.</title>
        <authorList>
            <person name="Gaulin E."/>
        </authorList>
    </citation>
    <scope>NUCLEOTIDE SEQUENCE</scope>
    <source>
        <strain evidence="8">CBS 578.67</strain>
    </source>
</reference>
<dbReference type="PANTHER" id="PTHR31057:SF0">
    <property type="entry name" value="E3 UFM1-PROTEIN LIGASE 1"/>
    <property type="match status" value="1"/>
</dbReference>